<organism evidence="3 4">
    <name type="scientific">Rhizobium etli 8C-3</name>
    <dbReference type="NCBI Taxonomy" id="538025"/>
    <lineage>
        <taxon>Bacteria</taxon>
        <taxon>Pseudomonadati</taxon>
        <taxon>Pseudomonadota</taxon>
        <taxon>Alphaproteobacteria</taxon>
        <taxon>Hyphomicrobiales</taxon>
        <taxon>Rhizobiaceae</taxon>
        <taxon>Rhizobium/Agrobacterium group</taxon>
        <taxon>Rhizobium</taxon>
    </lineage>
</organism>
<sequence length="166" mass="17991">MSEPHWITRARSFIGMREIPGPKHEPRILKFWELIKAPFRDDETSWCGAFVGGVLSASGLPIVGGAAAARSWLKLPTKLSGPVAGCVVVFWRGSPQGWSGHVGFVVGRDRNGNLMVLGGNQADMVSIRPFAKARVLGYRWPDPDTAPQARELPILSSDGKVSTNEA</sequence>
<evidence type="ECO:0000259" key="2">
    <source>
        <dbReference type="Pfam" id="PF05257"/>
    </source>
</evidence>
<gene>
    <name evidence="3" type="ORF">AM571_CH01444</name>
</gene>
<dbReference type="Proteomes" id="UP000185109">
    <property type="component" value="Chromosome"/>
</dbReference>
<dbReference type="InterPro" id="IPR038765">
    <property type="entry name" value="Papain-like_cys_pep_sf"/>
</dbReference>
<feature type="region of interest" description="Disordered" evidence="1">
    <location>
        <begin position="146"/>
        <end position="166"/>
    </location>
</feature>
<dbReference type="Pfam" id="PF05257">
    <property type="entry name" value="CHAP"/>
    <property type="match status" value="1"/>
</dbReference>
<protein>
    <submittedName>
        <fullName evidence="3">NLPC/P60 domain-containing protein</fullName>
    </submittedName>
</protein>
<feature type="domain" description="Peptidase C51" evidence="2">
    <location>
        <begin position="42"/>
        <end position="120"/>
    </location>
</feature>
<evidence type="ECO:0000313" key="3">
    <source>
        <dbReference type="EMBL" id="APO74279.1"/>
    </source>
</evidence>
<dbReference type="RefSeq" id="WP_074060840.1">
    <property type="nucleotide sequence ID" value="NZ_CP017241.1"/>
</dbReference>
<dbReference type="InterPro" id="IPR007921">
    <property type="entry name" value="CHAP_dom"/>
</dbReference>
<dbReference type="NCBIfam" id="TIGR02594">
    <property type="entry name" value="TIGR02594 family protein"/>
    <property type="match status" value="1"/>
</dbReference>
<dbReference type="EMBL" id="CP017241">
    <property type="protein sequence ID" value="APO74279.1"/>
    <property type="molecule type" value="Genomic_DNA"/>
</dbReference>
<accession>A0A1L5P289</accession>
<evidence type="ECO:0000256" key="1">
    <source>
        <dbReference type="SAM" id="MobiDB-lite"/>
    </source>
</evidence>
<evidence type="ECO:0000313" key="4">
    <source>
        <dbReference type="Proteomes" id="UP000185109"/>
    </source>
</evidence>
<reference evidence="3 4" key="1">
    <citation type="submission" date="2016-09" db="EMBL/GenBank/DDBJ databases">
        <title>The complete genome sequences of Rhizobium gallicum, symbiovars gallicum and phaseoli, symbionts associated to common bean (Phaseolus vulgaris).</title>
        <authorList>
            <person name="Bustos P."/>
            <person name="Santamaria R.I."/>
            <person name="Perez-Carrascal O.M."/>
            <person name="Juarez S."/>
            <person name="Lozano L."/>
            <person name="Martinez-Flores I."/>
            <person name="Martinez-Romero E."/>
            <person name="Cevallos M."/>
            <person name="Romero D."/>
            <person name="Davila G."/>
            <person name="Gonzalez V."/>
        </authorList>
    </citation>
    <scope>NUCLEOTIDE SEQUENCE [LARGE SCALE GENOMIC DNA]</scope>
    <source>
        <strain evidence="3 4">8C-3</strain>
    </source>
</reference>
<name>A0A1L5P289_RHIET</name>
<dbReference type="SUPFAM" id="SSF54001">
    <property type="entry name" value="Cysteine proteinases"/>
    <property type="match status" value="1"/>
</dbReference>
<proteinExistence type="predicted"/>
<dbReference type="AlphaFoldDB" id="A0A1L5P289"/>
<dbReference type="InterPro" id="IPR013423">
    <property type="entry name" value="CHP02594"/>
</dbReference>